<evidence type="ECO:0000313" key="2">
    <source>
        <dbReference type="Proteomes" id="UP000564885"/>
    </source>
</evidence>
<protein>
    <recommendedName>
        <fullName evidence="3">Addiction module protein</fullName>
    </recommendedName>
</protein>
<proteinExistence type="predicted"/>
<comment type="caution">
    <text evidence="1">The sequence shown here is derived from an EMBL/GenBank/DDBJ whole genome shotgun (WGS) entry which is preliminary data.</text>
</comment>
<evidence type="ECO:0008006" key="3">
    <source>
        <dbReference type="Google" id="ProtNLM"/>
    </source>
</evidence>
<organism evidence="1 2">
    <name type="scientific">Enterovirga aerilata</name>
    <dbReference type="NCBI Taxonomy" id="2730920"/>
    <lineage>
        <taxon>Bacteria</taxon>
        <taxon>Pseudomonadati</taxon>
        <taxon>Pseudomonadota</taxon>
        <taxon>Alphaproteobacteria</taxon>
        <taxon>Hyphomicrobiales</taxon>
        <taxon>Methylobacteriaceae</taxon>
        <taxon>Enterovirga</taxon>
    </lineage>
</organism>
<evidence type="ECO:0000313" key="1">
    <source>
        <dbReference type="EMBL" id="NNM71122.1"/>
    </source>
</evidence>
<accession>A0A849HVI6</accession>
<name>A0A849HVI6_9HYPH</name>
<dbReference type="RefSeq" id="WP_171216620.1">
    <property type="nucleotide sequence ID" value="NZ_JABEPP010000001.1"/>
</dbReference>
<gene>
    <name evidence="1" type="ORF">HJG44_01775</name>
</gene>
<sequence length="77" mass="8626">MAIAALQTILDRIHAWPEERQERAADLPASLEAAGGGDDLQVSDEDLAEIDRRLANPDSRRLGLEEFNARMDRRLGR</sequence>
<keyword evidence="2" id="KW-1185">Reference proteome</keyword>
<reference evidence="1 2" key="1">
    <citation type="submission" date="2020-04" db="EMBL/GenBank/DDBJ databases">
        <title>Enterovirga sp. isolate from soil.</title>
        <authorList>
            <person name="Chea S."/>
            <person name="Kim D.-U."/>
        </authorList>
    </citation>
    <scope>NUCLEOTIDE SEQUENCE [LARGE SCALE GENOMIC DNA]</scope>
    <source>
        <strain evidence="1 2">DB1703</strain>
    </source>
</reference>
<dbReference type="AlphaFoldDB" id="A0A849HVI6"/>
<dbReference type="EMBL" id="JABEPP010000001">
    <property type="protein sequence ID" value="NNM71122.1"/>
    <property type="molecule type" value="Genomic_DNA"/>
</dbReference>
<dbReference type="Proteomes" id="UP000564885">
    <property type="component" value="Unassembled WGS sequence"/>
</dbReference>